<name>A0A7J7N1H8_9MAGN</name>
<feature type="domain" description="Disease resistance N-terminal" evidence="5">
    <location>
        <begin position="1"/>
        <end position="46"/>
    </location>
</feature>
<dbReference type="SUPFAM" id="SSF52540">
    <property type="entry name" value="P-loop containing nucleoside triphosphate hydrolases"/>
    <property type="match status" value="1"/>
</dbReference>
<dbReference type="InterPro" id="IPR058922">
    <property type="entry name" value="WHD_DRP"/>
</dbReference>
<gene>
    <name evidence="7" type="ORF">GIB67_007637</name>
</gene>
<dbReference type="InterPro" id="IPR036388">
    <property type="entry name" value="WH-like_DNA-bd_sf"/>
</dbReference>
<dbReference type="Gene3D" id="1.10.10.10">
    <property type="entry name" value="Winged helix-like DNA-binding domain superfamily/Winged helix DNA-binding domain"/>
    <property type="match status" value="1"/>
</dbReference>
<keyword evidence="1" id="KW-0677">Repeat</keyword>
<keyword evidence="3" id="KW-0611">Plant defense</keyword>
<comment type="caution">
    <text evidence="7">The sequence shown here is derived from an EMBL/GenBank/DDBJ whole genome shotgun (WGS) entry which is preliminary data.</text>
</comment>
<evidence type="ECO:0000256" key="3">
    <source>
        <dbReference type="ARBA" id="ARBA00022821"/>
    </source>
</evidence>
<dbReference type="Gene3D" id="3.80.10.10">
    <property type="entry name" value="Ribonuclease Inhibitor"/>
    <property type="match status" value="1"/>
</dbReference>
<dbReference type="Gene3D" id="1.10.8.430">
    <property type="entry name" value="Helical domain of apoptotic protease-activating factors"/>
    <property type="match status" value="1"/>
</dbReference>
<dbReference type="AlphaFoldDB" id="A0A7J7N1H8"/>
<evidence type="ECO:0000259" key="5">
    <source>
        <dbReference type="Pfam" id="PF18052"/>
    </source>
</evidence>
<dbReference type="Pfam" id="PF18052">
    <property type="entry name" value="Rx_N"/>
    <property type="match status" value="1"/>
</dbReference>
<dbReference type="EMBL" id="JACGCM010001144">
    <property type="protein sequence ID" value="KAF6160996.1"/>
    <property type="molecule type" value="Genomic_DNA"/>
</dbReference>
<accession>A0A7J7N1H8</accession>
<dbReference type="InterPro" id="IPR002182">
    <property type="entry name" value="NB-ARC"/>
</dbReference>
<dbReference type="InterPro" id="IPR032675">
    <property type="entry name" value="LRR_dom_sf"/>
</dbReference>
<dbReference type="Pfam" id="PF00931">
    <property type="entry name" value="NB-ARC"/>
    <property type="match status" value="1"/>
</dbReference>
<evidence type="ECO:0000313" key="8">
    <source>
        <dbReference type="Proteomes" id="UP000541444"/>
    </source>
</evidence>
<dbReference type="Gene3D" id="3.40.50.300">
    <property type="entry name" value="P-loop containing nucleotide triphosphate hydrolases"/>
    <property type="match status" value="1"/>
</dbReference>
<dbReference type="PANTHER" id="PTHR23155:SF1185">
    <property type="entry name" value="DISEASE RESISTANCE RPP8-LIKE PROTEIN 3-RELATED"/>
    <property type="match status" value="1"/>
</dbReference>
<dbReference type="InterPro" id="IPR044974">
    <property type="entry name" value="Disease_R_plants"/>
</dbReference>
<feature type="domain" description="Disease resistance protein winged helix" evidence="6">
    <location>
        <begin position="388"/>
        <end position="458"/>
    </location>
</feature>
<protein>
    <submittedName>
        <fullName evidence="7">Uncharacterized protein</fullName>
    </submittedName>
</protein>
<dbReference type="CDD" id="cd14798">
    <property type="entry name" value="RX-CC_like"/>
    <property type="match status" value="1"/>
</dbReference>
<dbReference type="GO" id="GO:0098542">
    <property type="term" value="P:defense response to other organism"/>
    <property type="evidence" value="ECO:0007669"/>
    <property type="project" value="TreeGrafter"/>
</dbReference>
<dbReference type="InterPro" id="IPR038005">
    <property type="entry name" value="RX-like_CC"/>
</dbReference>
<dbReference type="FunFam" id="1.10.10.10:FF:000322">
    <property type="entry name" value="Probable disease resistance protein At1g63360"/>
    <property type="match status" value="1"/>
</dbReference>
<dbReference type="InterPro" id="IPR042197">
    <property type="entry name" value="Apaf_helical"/>
</dbReference>
<evidence type="ECO:0000259" key="6">
    <source>
        <dbReference type="Pfam" id="PF23559"/>
    </source>
</evidence>
<reference evidence="7 8" key="1">
    <citation type="journal article" date="2020" name="IScience">
        <title>Genome Sequencing of the Endangered Kingdonia uniflora (Circaeasteraceae, Ranunculales) Reveals Potential Mechanisms of Evolutionary Specialization.</title>
        <authorList>
            <person name="Sun Y."/>
            <person name="Deng T."/>
            <person name="Zhang A."/>
            <person name="Moore M.J."/>
            <person name="Landis J.B."/>
            <person name="Lin N."/>
            <person name="Zhang H."/>
            <person name="Zhang X."/>
            <person name="Huang J."/>
            <person name="Zhang X."/>
            <person name="Sun H."/>
            <person name="Wang H."/>
        </authorList>
    </citation>
    <scope>NUCLEOTIDE SEQUENCE [LARGE SCALE GENOMIC DNA]</scope>
    <source>
        <strain evidence="7">TB1705</strain>
        <tissue evidence="7">Leaf</tissue>
    </source>
</reference>
<evidence type="ECO:0000256" key="2">
    <source>
        <dbReference type="ARBA" id="ARBA00022741"/>
    </source>
</evidence>
<keyword evidence="2" id="KW-0547">Nucleotide-binding</keyword>
<evidence type="ECO:0000313" key="7">
    <source>
        <dbReference type="EMBL" id="KAF6160996.1"/>
    </source>
</evidence>
<evidence type="ECO:0000259" key="4">
    <source>
        <dbReference type="Pfam" id="PF00931"/>
    </source>
</evidence>
<feature type="domain" description="NB-ARC" evidence="4">
    <location>
        <begin position="128"/>
        <end position="298"/>
    </location>
</feature>
<dbReference type="OrthoDB" id="646178at2759"/>
<dbReference type="PANTHER" id="PTHR23155">
    <property type="entry name" value="DISEASE RESISTANCE PROTEIN RP"/>
    <property type="match status" value="1"/>
</dbReference>
<dbReference type="GO" id="GO:0043531">
    <property type="term" value="F:ADP binding"/>
    <property type="evidence" value="ECO:0007669"/>
    <property type="project" value="InterPro"/>
</dbReference>
<keyword evidence="8" id="KW-1185">Reference proteome</keyword>
<organism evidence="7 8">
    <name type="scientific">Kingdonia uniflora</name>
    <dbReference type="NCBI Taxonomy" id="39325"/>
    <lineage>
        <taxon>Eukaryota</taxon>
        <taxon>Viridiplantae</taxon>
        <taxon>Streptophyta</taxon>
        <taxon>Embryophyta</taxon>
        <taxon>Tracheophyta</taxon>
        <taxon>Spermatophyta</taxon>
        <taxon>Magnoliopsida</taxon>
        <taxon>Ranunculales</taxon>
        <taxon>Circaeasteraceae</taxon>
        <taxon>Kingdonia</taxon>
    </lineage>
</organism>
<dbReference type="FunFam" id="3.40.50.300:FF:001091">
    <property type="entry name" value="Probable disease resistance protein At1g61300"/>
    <property type="match status" value="1"/>
</dbReference>
<proteinExistence type="predicted"/>
<dbReference type="SUPFAM" id="SSF52047">
    <property type="entry name" value="RNI-like"/>
    <property type="match status" value="1"/>
</dbReference>
<dbReference type="Proteomes" id="UP000541444">
    <property type="component" value="Unassembled WGS sequence"/>
</dbReference>
<dbReference type="InterPro" id="IPR041118">
    <property type="entry name" value="Rx_N"/>
</dbReference>
<sequence length="661" mass="76224">MNCYLKAVDEIEGDENVKNWVNDVRDLAFDAEDVIEAYILKRTMRRRMGFIKRNAFVFNDMFLRHKIGTEIKRIRSKIRDISDRRLRYGIKNVITSEMGQTSRSASERLRVRREISPDLGQHDIVGFEEDLNILTTQLIEQSPRRCVISIIAMGGSGKSTLASKLFSLDAVKTHFDTRAWINVSQVYEVKLLLQEIAKEIMELKSEDLIKMSEVELKKKVHEFLKGKRYLLVMIDVWTSDVWESLKVALPDMSNGSRIIITTRNKEITVQVDPVSLPHELKPLSDDDSWNLFTTKVLIAQECTLSTGKYSFPKKLEELGKKIVKKCGGLPLAIVLLGSLLIGKLDDFKAWSKIHWQLDHDKTPCTQILALSYSDLPSYLKPCFLYLRIYPENSKIFARRLIRMWIAEGFIVPRGNKIDEDIAEEYLEELAERCMVQITQRQPTKDIMHCRIHDLLRDLSISKAKEVGFLYKQSNTTSSRPFTATTTRMPRVVFHPTMDDFFVDPSYRHICSAFYFGILDQKILEVFFRNSAAFGMLRVLNLSCNQFLGDKSLYPVLPKALLHLLKLDALSNLHQLRHLHVDGYHFHPPNDLSSSSSNLQSLDGLGISKWSHVKDGWDKYTNLKQLGLRGGLHFHEEDIANWIAKLDKLEDLTLDMFPEKPE</sequence>
<dbReference type="Gene3D" id="1.20.5.4130">
    <property type="match status" value="1"/>
</dbReference>
<evidence type="ECO:0000256" key="1">
    <source>
        <dbReference type="ARBA" id="ARBA00022737"/>
    </source>
</evidence>
<dbReference type="Pfam" id="PF23559">
    <property type="entry name" value="WHD_DRP"/>
    <property type="match status" value="1"/>
</dbReference>
<dbReference type="PRINTS" id="PR00364">
    <property type="entry name" value="DISEASERSIST"/>
</dbReference>
<dbReference type="InterPro" id="IPR027417">
    <property type="entry name" value="P-loop_NTPase"/>
</dbReference>